<dbReference type="InterPro" id="IPR001810">
    <property type="entry name" value="F-box_dom"/>
</dbReference>
<dbReference type="InterPro" id="IPR044809">
    <property type="entry name" value="AUF1-like"/>
</dbReference>
<feature type="compositionally biased region" description="Polar residues" evidence="1">
    <location>
        <begin position="15"/>
        <end position="27"/>
    </location>
</feature>
<reference evidence="3 4" key="1">
    <citation type="submission" date="2021-07" db="EMBL/GenBank/DDBJ databases">
        <title>The Aristolochia fimbriata genome: insights into angiosperm evolution, floral development and chemical biosynthesis.</title>
        <authorList>
            <person name="Jiao Y."/>
        </authorList>
    </citation>
    <scope>NUCLEOTIDE SEQUENCE [LARGE SCALE GENOMIC DNA]</scope>
    <source>
        <strain evidence="3">IBCAS-2021</strain>
        <tissue evidence="3">Leaf</tissue>
    </source>
</reference>
<name>A0AAV7EK15_ARIFI</name>
<proteinExistence type="predicted"/>
<dbReference type="Gene3D" id="1.20.1280.50">
    <property type="match status" value="1"/>
</dbReference>
<evidence type="ECO:0000256" key="1">
    <source>
        <dbReference type="SAM" id="MobiDB-lite"/>
    </source>
</evidence>
<organism evidence="3 4">
    <name type="scientific">Aristolochia fimbriata</name>
    <name type="common">White veined hardy Dutchman's pipe vine</name>
    <dbReference type="NCBI Taxonomy" id="158543"/>
    <lineage>
        <taxon>Eukaryota</taxon>
        <taxon>Viridiplantae</taxon>
        <taxon>Streptophyta</taxon>
        <taxon>Embryophyta</taxon>
        <taxon>Tracheophyta</taxon>
        <taxon>Spermatophyta</taxon>
        <taxon>Magnoliopsida</taxon>
        <taxon>Magnoliidae</taxon>
        <taxon>Piperales</taxon>
        <taxon>Aristolochiaceae</taxon>
        <taxon>Aristolochia</taxon>
    </lineage>
</organism>
<protein>
    <recommendedName>
        <fullName evidence="2">F-box domain-containing protein</fullName>
    </recommendedName>
</protein>
<feature type="domain" description="F-box" evidence="2">
    <location>
        <begin position="99"/>
        <end position="135"/>
    </location>
</feature>
<dbReference type="SUPFAM" id="SSF81383">
    <property type="entry name" value="F-box domain"/>
    <property type="match status" value="1"/>
</dbReference>
<dbReference type="PANTHER" id="PTHR31215">
    <property type="entry name" value="OS05G0510400 PROTEIN-RELATED"/>
    <property type="match status" value="1"/>
</dbReference>
<dbReference type="InterPro" id="IPR036047">
    <property type="entry name" value="F-box-like_dom_sf"/>
</dbReference>
<evidence type="ECO:0000313" key="3">
    <source>
        <dbReference type="EMBL" id="KAG9448939.1"/>
    </source>
</evidence>
<evidence type="ECO:0000259" key="2">
    <source>
        <dbReference type="Pfam" id="PF12937"/>
    </source>
</evidence>
<evidence type="ECO:0000313" key="4">
    <source>
        <dbReference type="Proteomes" id="UP000825729"/>
    </source>
</evidence>
<dbReference type="Pfam" id="PF12937">
    <property type="entry name" value="F-box-like"/>
    <property type="match status" value="1"/>
</dbReference>
<dbReference type="Proteomes" id="UP000825729">
    <property type="component" value="Unassembled WGS sequence"/>
</dbReference>
<gene>
    <name evidence="3" type="ORF">H6P81_008904</name>
</gene>
<comment type="caution">
    <text evidence="3">The sequence shown here is derived from an EMBL/GenBank/DDBJ whole genome shotgun (WGS) entry which is preliminary data.</text>
</comment>
<dbReference type="AlphaFoldDB" id="A0AAV7EK15"/>
<dbReference type="CDD" id="cd09917">
    <property type="entry name" value="F-box_SF"/>
    <property type="match status" value="1"/>
</dbReference>
<dbReference type="EMBL" id="JAINDJ010000004">
    <property type="protein sequence ID" value="KAG9448939.1"/>
    <property type="molecule type" value="Genomic_DNA"/>
</dbReference>
<sequence>MDIASSGPLGAVPQRLQSSTGSVPRTVSDLSEGKIATAFVWKFPSGLKFVSGNFRLLIRLSESRSFGEAFGIGRVEYCSRMSPDPVPGVGQEEEDEDLFDRLPDSLLLIIFNRLQDVKALGRCCAVSKRFYSVALQVDSVVVRVDCVISDADGGPSSKPPNLFSNLFKLLLGSFSRPLQVLQQILGPKKVILPEVSHHSPGEVLKNFAEIRSLRIELPAGELGVEGGGLLKWKAEFGSSLDSCVILGATSFSRKNETDATANHQANDDQGSIPESFCTNGGLKLRVVWTITSLIAASARHYLLQQIVADHPTLESLVLTDADGQGTLCMGKDQLTEFRRAPLAASTSSNRTQVPALNMKLWYAPRLELGSGHVMDGATLVAIRPVDRPIRKENDGFVSSAFEVPFGEAVKAMVKRKTYLLEMNPF</sequence>
<accession>A0AAV7EK15</accession>
<keyword evidence="4" id="KW-1185">Reference proteome</keyword>
<feature type="region of interest" description="Disordered" evidence="1">
    <location>
        <begin position="1"/>
        <end position="27"/>
    </location>
</feature>